<sequence>MWRSIPAVVFHSFRHQLIEETGDEAMAISGVGMQNVLQMLESTSLQAGNTIGSAQNSAAQISNAQEGLSFSDTLKNSLDRIDGMRKSADAKGQAYARGDKNVQLNDVMVDMQKGSLALQMGVEVRNKVVTSYKEIMNMQV</sequence>
<dbReference type="EMBL" id="AP018933">
    <property type="protein sequence ID" value="BBG30339.1"/>
    <property type="molecule type" value="Genomic_DNA"/>
</dbReference>
<evidence type="ECO:0000313" key="7">
    <source>
        <dbReference type="Proteomes" id="UP000267342"/>
    </source>
</evidence>
<dbReference type="AlphaFoldDB" id="A0A348HFD7"/>
<evidence type="ECO:0000256" key="4">
    <source>
        <dbReference type="ARBA" id="ARBA00023143"/>
    </source>
</evidence>
<organism evidence="6 7">
    <name type="scientific">Zymobacter palmae</name>
    <dbReference type="NCBI Taxonomy" id="33074"/>
    <lineage>
        <taxon>Bacteria</taxon>
        <taxon>Pseudomonadati</taxon>
        <taxon>Pseudomonadota</taxon>
        <taxon>Gammaproteobacteria</taxon>
        <taxon>Oceanospirillales</taxon>
        <taxon>Halomonadaceae</taxon>
        <taxon>Zymobacter group</taxon>
        <taxon>Zymobacter</taxon>
    </lineage>
</organism>
<dbReference type="HAMAP" id="MF_00724">
    <property type="entry name" value="FliE"/>
    <property type="match status" value="1"/>
</dbReference>
<gene>
    <name evidence="5" type="primary">fliE</name>
    <name evidence="6" type="ORF">ZBT109_1582</name>
</gene>
<dbReference type="InterPro" id="IPR001624">
    <property type="entry name" value="FliE"/>
</dbReference>
<keyword evidence="4 5" id="KW-0975">Bacterial flagellum</keyword>
<comment type="similarity">
    <text evidence="2 5">Belongs to the FliE family.</text>
</comment>
<dbReference type="PANTHER" id="PTHR34653">
    <property type="match status" value="1"/>
</dbReference>
<accession>A0A348HFD7</accession>
<evidence type="ECO:0000256" key="1">
    <source>
        <dbReference type="ARBA" id="ARBA00004117"/>
    </source>
</evidence>
<dbReference type="STRING" id="1123510.GCA_000620025_02515"/>
<comment type="subcellular location">
    <subcellularLocation>
        <location evidence="1 5">Bacterial flagellum basal body</location>
    </subcellularLocation>
</comment>
<dbReference type="GO" id="GO:0071973">
    <property type="term" value="P:bacterial-type flagellum-dependent cell motility"/>
    <property type="evidence" value="ECO:0007669"/>
    <property type="project" value="InterPro"/>
</dbReference>
<evidence type="ECO:0000313" key="6">
    <source>
        <dbReference type="EMBL" id="BBG30339.1"/>
    </source>
</evidence>
<evidence type="ECO:0000256" key="3">
    <source>
        <dbReference type="ARBA" id="ARBA00018024"/>
    </source>
</evidence>
<name>A0A348HFD7_9GAMM</name>
<dbReference type="GO" id="GO:0003774">
    <property type="term" value="F:cytoskeletal motor activity"/>
    <property type="evidence" value="ECO:0007669"/>
    <property type="project" value="InterPro"/>
</dbReference>
<dbReference type="PRINTS" id="PR01006">
    <property type="entry name" value="FLGHOOKFLIE"/>
</dbReference>
<keyword evidence="6" id="KW-0969">Cilium</keyword>
<reference evidence="6 7" key="1">
    <citation type="submission" date="2018-09" db="EMBL/GenBank/DDBJ databases">
        <title>Zymobacter palmae IAM14233 (=T109) whole genome analysis.</title>
        <authorList>
            <person name="Yanase H."/>
        </authorList>
    </citation>
    <scope>NUCLEOTIDE SEQUENCE [LARGE SCALE GENOMIC DNA]</scope>
    <source>
        <strain evidence="6 7">IAM14233</strain>
    </source>
</reference>
<dbReference type="GO" id="GO:0005198">
    <property type="term" value="F:structural molecule activity"/>
    <property type="evidence" value="ECO:0007669"/>
    <property type="project" value="UniProtKB-UniRule"/>
</dbReference>
<evidence type="ECO:0000256" key="5">
    <source>
        <dbReference type="HAMAP-Rule" id="MF_00724"/>
    </source>
</evidence>
<dbReference type="NCBIfam" id="TIGR00205">
    <property type="entry name" value="fliE"/>
    <property type="match status" value="1"/>
</dbReference>
<dbReference type="GO" id="GO:0009425">
    <property type="term" value="C:bacterial-type flagellum basal body"/>
    <property type="evidence" value="ECO:0007669"/>
    <property type="project" value="UniProtKB-SubCell"/>
</dbReference>
<dbReference type="Proteomes" id="UP000267342">
    <property type="component" value="Chromosome"/>
</dbReference>
<evidence type="ECO:0000256" key="2">
    <source>
        <dbReference type="ARBA" id="ARBA00009272"/>
    </source>
</evidence>
<dbReference type="KEGG" id="zpl:ZBT109_1582"/>
<dbReference type="PANTHER" id="PTHR34653:SF1">
    <property type="entry name" value="FLAGELLAR HOOK-BASAL BODY COMPLEX PROTEIN FLIE"/>
    <property type="match status" value="1"/>
</dbReference>
<proteinExistence type="inferred from homology"/>
<keyword evidence="6" id="KW-0966">Cell projection</keyword>
<dbReference type="Pfam" id="PF02049">
    <property type="entry name" value="FliE"/>
    <property type="match status" value="1"/>
</dbReference>
<keyword evidence="6" id="KW-0282">Flagellum</keyword>
<keyword evidence="7" id="KW-1185">Reference proteome</keyword>
<protein>
    <recommendedName>
        <fullName evidence="3 5">Flagellar hook-basal body complex protein FliE</fullName>
    </recommendedName>
</protein>